<dbReference type="OrthoDB" id="116806at2157"/>
<dbReference type="PIRSF" id="PIRSF015873">
    <property type="entry name" value="FwdD"/>
    <property type="match status" value="1"/>
</dbReference>
<protein>
    <submittedName>
        <fullName evidence="2">Formylmethanofuran dehydrogenase, subunit D</fullName>
    </submittedName>
</protein>
<evidence type="ECO:0000313" key="2">
    <source>
        <dbReference type="EMBL" id="SFM18438.1"/>
    </source>
</evidence>
<dbReference type="EMBL" id="FOUJ01000001">
    <property type="protein sequence ID" value="SFM18438.1"/>
    <property type="molecule type" value="Genomic_DNA"/>
</dbReference>
<sequence length="129" mass="14164">MEALLNTGSTIDEGRLAKGGSKYTDDYTKECAVCWMCAEDFTSLGCPEKVAVISRDRKYSVALTTKVTEAMRSGQVFIPRSIWANVVVEPDTFSTGSPRYKGSPVFVEPTDDEILSAEELVTKMYMGGE</sequence>
<dbReference type="InterPro" id="IPR006657">
    <property type="entry name" value="MoPterin_dinucl-bd_dom"/>
</dbReference>
<dbReference type="InterPro" id="IPR009010">
    <property type="entry name" value="Asp_de-COase-like_dom_sf"/>
</dbReference>
<reference evidence="3" key="1">
    <citation type="submission" date="2016-10" db="EMBL/GenBank/DDBJ databases">
        <authorList>
            <person name="Varghese N."/>
            <person name="Submissions S."/>
        </authorList>
    </citation>
    <scope>NUCLEOTIDE SEQUENCE [LARGE SCALE GENOMIC DNA]</scope>
    <source>
        <strain evidence="3">Mob M</strain>
    </source>
</reference>
<dbReference type="STRING" id="487685.SAMN04488696_0236"/>
<evidence type="ECO:0000313" key="3">
    <source>
        <dbReference type="Proteomes" id="UP000198535"/>
    </source>
</evidence>
<dbReference type="RefSeq" id="WP_091932015.1">
    <property type="nucleotide sequence ID" value="NZ_FOUJ01000001.1"/>
</dbReference>
<dbReference type="SUPFAM" id="SSF50692">
    <property type="entry name" value="ADC-like"/>
    <property type="match status" value="1"/>
</dbReference>
<gene>
    <name evidence="2" type="ORF">SAMN04488696_0236</name>
</gene>
<accession>A0A1I4NSD4</accession>
<dbReference type="GO" id="GO:0016491">
    <property type="term" value="F:oxidoreductase activity"/>
    <property type="evidence" value="ECO:0007669"/>
    <property type="project" value="InterPro"/>
</dbReference>
<keyword evidence="3" id="KW-1185">Reference proteome</keyword>
<dbReference type="Proteomes" id="UP000198535">
    <property type="component" value="Unassembled WGS sequence"/>
</dbReference>
<name>A0A1I4NSD4_9EURY</name>
<dbReference type="Pfam" id="PF01568">
    <property type="entry name" value="Molydop_binding"/>
    <property type="match status" value="1"/>
</dbReference>
<feature type="domain" description="Molybdopterin dinucleotide-binding" evidence="1">
    <location>
        <begin position="5"/>
        <end position="102"/>
    </location>
</feature>
<dbReference type="AlphaFoldDB" id="A0A1I4NSD4"/>
<evidence type="ECO:0000259" key="1">
    <source>
        <dbReference type="Pfam" id="PF01568"/>
    </source>
</evidence>
<dbReference type="InterPro" id="IPR012040">
    <property type="entry name" value="Formylmethanofuran_DH_dsu"/>
</dbReference>
<dbReference type="GO" id="GO:0043546">
    <property type="term" value="F:molybdopterin cofactor binding"/>
    <property type="evidence" value="ECO:0007669"/>
    <property type="project" value="InterPro"/>
</dbReference>
<dbReference type="Gene3D" id="2.40.40.20">
    <property type="match status" value="1"/>
</dbReference>
<organism evidence="2 3">
    <name type="scientific">Methanolobus profundi</name>
    <dbReference type="NCBI Taxonomy" id="487685"/>
    <lineage>
        <taxon>Archaea</taxon>
        <taxon>Methanobacteriati</taxon>
        <taxon>Methanobacteriota</taxon>
        <taxon>Stenosarchaea group</taxon>
        <taxon>Methanomicrobia</taxon>
        <taxon>Methanosarcinales</taxon>
        <taxon>Methanosarcinaceae</taxon>
        <taxon>Methanolobus</taxon>
    </lineage>
</organism>
<proteinExistence type="predicted"/>